<dbReference type="Gene3D" id="3.50.50.60">
    <property type="entry name" value="FAD/NAD(P)-binding domain"/>
    <property type="match status" value="1"/>
</dbReference>
<comment type="caution">
    <text evidence="7">The sequence shown here is derived from an EMBL/GenBank/DDBJ whole genome shotgun (WGS) entry which is preliminary data.</text>
</comment>
<sequence>MTAPDEEFPLPLKVSVVGAGIGGLSAAIALRKNGHIVKVFETSEIKTEVGAGIAIQFNAMRVFDHWGLSKDNLKGINFDGLTVLDSKTGEGISRRWSVPDIEIQSLLCHRSDVHNELMRLAVGAGDGPPVQLHLGSRVLECDFENGTVTLENGDTIHADLVIGADGLHSVIRTSILGDAQTASASGISCFRSVFDASKVQGDFGWFTEGISGARNVVVKEGEYRLLFTYPCRSGQLINLVAIYTDPHQDDPGWVATGTREELLEKFHDVHPKFLAFLALADSHIVKWQLRVLPVLPTWVRGRAALLGDAAHATLPTLGQGAGLAIEEAGALGCLLPLGTRREEVPSRLEAYQTLRKPRGDYVSRESVHQGSETFKQGRYYEVQTQLLQHDAIGDAKAYYAENFSSSH</sequence>
<evidence type="ECO:0000259" key="6">
    <source>
        <dbReference type="Pfam" id="PF01494"/>
    </source>
</evidence>
<proteinExistence type="inferred from homology"/>
<evidence type="ECO:0000313" key="8">
    <source>
        <dbReference type="Proteomes" id="UP001221757"/>
    </source>
</evidence>
<dbReference type="PRINTS" id="PR00420">
    <property type="entry name" value="RNGMNOXGNASE"/>
</dbReference>
<keyword evidence="5" id="KW-0503">Monooxygenase</keyword>
<dbReference type="Pfam" id="PF01494">
    <property type="entry name" value="FAD_binding_3"/>
    <property type="match status" value="1"/>
</dbReference>
<accession>A0AAD7D812</accession>
<keyword evidence="8" id="KW-1185">Reference proteome</keyword>
<gene>
    <name evidence="7" type="ORF">B0H17DRAFT_1073722</name>
</gene>
<dbReference type="Proteomes" id="UP001221757">
    <property type="component" value="Unassembled WGS sequence"/>
</dbReference>
<feature type="domain" description="FAD-binding" evidence="6">
    <location>
        <begin position="13"/>
        <end position="364"/>
    </location>
</feature>
<dbReference type="GO" id="GO:0004497">
    <property type="term" value="F:monooxygenase activity"/>
    <property type="evidence" value="ECO:0007669"/>
    <property type="project" value="UniProtKB-KW"/>
</dbReference>
<evidence type="ECO:0000313" key="7">
    <source>
        <dbReference type="EMBL" id="KAJ7683664.1"/>
    </source>
</evidence>
<organism evidence="7 8">
    <name type="scientific">Mycena rosella</name>
    <name type="common">Pink bonnet</name>
    <name type="synonym">Agaricus rosellus</name>
    <dbReference type="NCBI Taxonomy" id="1033263"/>
    <lineage>
        <taxon>Eukaryota</taxon>
        <taxon>Fungi</taxon>
        <taxon>Dikarya</taxon>
        <taxon>Basidiomycota</taxon>
        <taxon>Agaricomycotina</taxon>
        <taxon>Agaricomycetes</taxon>
        <taxon>Agaricomycetidae</taxon>
        <taxon>Agaricales</taxon>
        <taxon>Marasmiineae</taxon>
        <taxon>Mycenaceae</taxon>
        <taxon>Mycena</taxon>
    </lineage>
</organism>
<keyword evidence="2" id="KW-0285">Flavoprotein</keyword>
<dbReference type="AlphaFoldDB" id="A0AAD7D812"/>
<dbReference type="InterPro" id="IPR002938">
    <property type="entry name" value="FAD-bd"/>
</dbReference>
<comment type="similarity">
    <text evidence="1">Belongs to the paxM FAD-dependent monooxygenase family.</text>
</comment>
<dbReference type="SUPFAM" id="SSF54373">
    <property type="entry name" value="FAD-linked reductases, C-terminal domain"/>
    <property type="match status" value="1"/>
</dbReference>
<evidence type="ECO:0000256" key="1">
    <source>
        <dbReference type="ARBA" id="ARBA00007992"/>
    </source>
</evidence>
<reference evidence="7" key="1">
    <citation type="submission" date="2023-03" db="EMBL/GenBank/DDBJ databases">
        <title>Massive genome expansion in bonnet fungi (Mycena s.s.) driven by repeated elements and novel gene families across ecological guilds.</title>
        <authorList>
            <consortium name="Lawrence Berkeley National Laboratory"/>
            <person name="Harder C.B."/>
            <person name="Miyauchi S."/>
            <person name="Viragh M."/>
            <person name="Kuo A."/>
            <person name="Thoen E."/>
            <person name="Andreopoulos B."/>
            <person name="Lu D."/>
            <person name="Skrede I."/>
            <person name="Drula E."/>
            <person name="Henrissat B."/>
            <person name="Morin E."/>
            <person name="Kohler A."/>
            <person name="Barry K."/>
            <person name="LaButti K."/>
            <person name="Morin E."/>
            <person name="Salamov A."/>
            <person name="Lipzen A."/>
            <person name="Mereny Z."/>
            <person name="Hegedus B."/>
            <person name="Baldrian P."/>
            <person name="Stursova M."/>
            <person name="Weitz H."/>
            <person name="Taylor A."/>
            <person name="Grigoriev I.V."/>
            <person name="Nagy L.G."/>
            <person name="Martin F."/>
            <person name="Kauserud H."/>
        </authorList>
    </citation>
    <scope>NUCLEOTIDE SEQUENCE</scope>
    <source>
        <strain evidence="7">CBHHK067</strain>
    </source>
</reference>
<dbReference type="InterPro" id="IPR050493">
    <property type="entry name" value="FAD-dep_Monooxygenase_BioMet"/>
</dbReference>
<dbReference type="SUPFAM" id="SSF51905">
    <property type="entry name" value="FAD/NAD(P)-binding domain"/>
    <property type="match status" value="1"/>
</dbReference>
<evidence type="ECO:0000256" key="4">
    <source>
        <dbReference type="ARBA" id="ARBA00023002"/>
    </source>
</evidence>
<dbReference type="PANTHER" id="PTHR13789">
    <property type="entry name" value="MONOOXYGENASE"/>
    <property type="match status" value="1"/>
</dbReference>
<keyword evidence="3" id="KW-0274">FAD</keyword>
<name>A0AAD7D812_MYCRO</name>
<evidence type="ECO:0000256" key="5">
    <source>
        <dbReference type="ARBA" id="ARBA00023033"/>
    </source>
</evidence>
<protein>
    <submittedName>
        <fullName evidence="7">FAD/NAD(P)-binding domain-containing protein</fullName>
    </submittedName>
</protein>
<dbReference type="GO" id="GO:0071949">
    <property type="term" value="F:FAD binding"/>
    <property type="evidence" value="ECO:0007669"/>
    <property type="project" value="InterPro"/>
</dbReference>
<dbReference type="PANTHER" id="PTHR13789:SF309">
    <property type="entry name" value="PUTATIVE (AFU_ORTHOLOGUE AFUA_6G14510)-RELATED"/>
    <property type="match status" value="1"/>
</dbReference>
<dbReference type="EMBL" id="JARKIE010000106">
    <property type="protein sequence ID" value="KAJ7683664.1"/>
    <property type="molecule type" value="Genomic_DNA"/>
</dbReference>
<evidence type="ECO:0000256" key="3">
    <source>
        <dbReference type="ARBA" id="ARBA00022827"/>
    </source>
</evidence>
<keyword evidence="4" id="KW-0560">Oxidoreductase</keyword>
<evidence type="ECO:0000256" key="2">
    <source>
        <dbReference type="ARBA" id="ARBA00022630"/>
    </source>
</evidence>
<dbReference type="InterPro" id="IPR036188">
    <property type="entry name" value="FAD/NAD-bd_sf"/>
</dbReference>